<reference evidence="1" key="1">
    <citation type="submission" date="2023-04" db="EMBL/GenBank/DDBJ databases">
        <title>A chromosome-level genome assembly of the parasitoid wasp Eretmocerus hayati.</title>
        <authorList>
            <person name="Zhong Y."/>
            <person name="Liu S."/>
            <person name="Liu Y."/>
        </authorList>
    </citation>
    <scope>NUCLEOTIDE SEQUENCE</scope>
    <source>
        <strain evidence="1">ZJU_SS_LIU_2023</strain>
    </source>
</reference>
<dbReference type="Proteomes" id="UP001239111">
    <property type="component" value="Chromosome 4"/>
</dbReference>
<organism evidence="1 2">
    <name type="scientific">Eretmocerus hayati</name>
    <dbReference type="NCBI Taxonomy" id="131215"/>
    <lineage>
        <taxon>Eukaryota</taxon>
        <taxon>Metazoa</taxon>
        <taxon>Ecdysozoa</taxon>
        <taxon>Arthropoda</taxon>
        <taxon>Hexapoda</taxon>
        <taxon>Insecta</taxon>
        <taxon>Pterygota</taxon>
        <taxon>Neoptera</taxon>
        <taxon>Endopterygota</taxon>
        <taxon>Hymenoptera</taxon>
        <taxon>Apocrita</taxon>
        <taxon>Proctotrupomorpha</taxon>
        <taxon>Chalcidoidea</taxon>
        <taxon>Aphelinidae</taxon>
        <taxon>Aphelininae</taxon>
        <taxon>Eretmocerus</taxon>
    </lineage>
</organism>
<sequence length="419" mass="47943">MAKKIFPLIATLIPILVSASSQNLQDQIGVRDWSDKNDTQIFIADPPIPKLGKLVYAFCKKQAKKNVKLCEFHLESYESEDDKSTYCTSEFHSPTPTVVPDFMQPTTLNLIDNENKIVVGYYDIRNNTLALVIRLIDVAKNCKSHRDLVISPVSQKALIYRVISYNDRLDVFYIRDRKIANNSEETIPYKVTFNIDGEQMGNHVPILAYIPNEQIYSSIIDAAFSLLNQLHPVIYNGIARNYSSDYFFLSNKLDQIKVVASDGLVKRTKKIKFEDWRLSPYGNNSLALIEKLQGNTVNIVHINEKLEIVQEIALETSQNRSLHGLFAYSPKEILVISGDNPDNTSENNFYLERFEKGQRSQLINIGKLHFQDNSWKSHFFLTYPTGRICVNALSFIHRYTSVKGLKFKCILEDDIGISR</sequence>
<accession>A0ACC2N389</accession>
<keyword evidence="2" id="KW-1185">Reference proteome</keyword>
<comment type="caution">
    <text evidence="1">The sequence shown here is derived from an EMBL/GenBank/DDBJ whole genome shotgun (WGS) entry which is preliminary data.</text>
</comment>
<protein>
    <submittedName>
        <fullName evidence="1">Uncharacterized protein</fullName>
    </submittedName>
</protein>
<evidence type="ECO:0000313" key="1">
    <source>
        <dbReference type="EMBL" id="KAJ8664782.1"/>
    </source>
</evidence>
<name>A0ACC2N389_9HYME</name>
<evidence type="ECO:0000313" key="2">
    <source>
        <dbReference type="Proteomes" id="UP001239111"/>
    </source>
</evidence>
<dbReference type="EMBL" id="CM056744">
    <property type="protein sequence ID" value="KAJ8664782.1"/>
    <property type="molecule type" value="Genomic_DNA"/>
</dbReference>
<proteinExistence type="predicted"/>
<gene>
    <name evidence="1" type="ORF">QAD02_006444</name>
</gene>